<keyword evidence="3" id="KW-1185">Reference proteome</keyword>
<evidence type="ECO:0000256" key="1">
    <source>
        <dbReference type="SAM" id="MobiDB-lite"/>
    </source>
</evidence>
<gene>
    <name evidence="2" type="ORF">PFICI_13180</name>
</gene>
<organism evidence="2 3">
    <name type="scientific">Pestalotiopsis fici (strain W106-1 / CGMCC3.15140)</name>
    <dbReference type="NCBI Taxonomy" id="1229662"/>
    <lineage>
        <taxon>Eukaryota</taxon>
        <taxon>Fungi</taxon>
        <taxon>Dikarya</taxon>
        <taxon>Ascomycota</taxon>
        <taxon>Pezizomycotina</taxon>
        <taxon>Sordariomycetes</taxon>
        <taxon>Xylariomycetidae</taxon>
        <taxon>Amphisphaeriales</taxon>
        <taxon>Sporocadaceae</taxon>
        <taxon>Pestalotiopsis</taxon>
    </lineage>
</organism>
<feature type="compositionally biased region" description="Acidic residues" evidence="1">
    <location>
        <begin position="112"/>
        <end position="135"/>
    </location>
</feature>
<protein>
    <submittedName>
        <fullName evidence="2">Uncharacterized protein</fullName>
    </submittedName>
</protein>
<dbReference type="HOGENOM" id="CLU_1886481_0_0_1"/>
<dbReference type="RefSeq" id="XP_007839952.1">
    <property type="nucleotide sequence ID" value="XM_007841761.1"/>
</dbReference>
<dbReference type="AlphaFoldDB" id="W3WPF4"/>
<sequence length="135" mass="14885">MRGSLRTSKPSKPDPPFVPFAIDDYAVDGYAFNGYAIDGPVQDVHNESHTHELLDSIMMRITKSSVGEDDTLDEEDLQAILDDAETTTEEREATSGALGDCLPALDDHDADFADVDDDNQQEDDEDDDNDKDTMT</sequence>
<dbReference type="EMBL" id="KI912119">
    <property type="protein sequence ID" value="ETS74696.1"/>
    <property type="molecule type" value="Genomic_DNA"/>
</dbReference>
<proteinExistence type="predicted"/>
<reference evidence="3" key="1">
    <citation type="journal article" date="2015" name="BMC Genomics">
        <title>Genomic and transcriptomic analysis of the endophytic fungus Pestalotiopsis fici reveals its lifestyle and high potential for synthesis of natural products.</title>
        <authorList>
            <person name="Wang X."/>
            <person name="Zhang X."/>
            <person name="Liu L."/>
            <person name="Xiang M."/>
            <person name="Wang W."/>
            <person name="Sun X."/>
            <person name="Che Y."/>
            <person name="Guo L."/>
            <person name="Liu G."/>
            <person name="Guo L."/>
            <person name="Wang C."/>
            <person name="Yin W.B."/>
            <person name="Stadler M."/>
            <person name="Zhang X."/>
            <person name="Liu X."/>
        </authorList>
    </citation>
    <scope>NUCLEOTIDE SEQUENCE [LARGE SCALE GENOMIC DNA]</scope>
    <source>
        <strain evidence="3">W106-1 / CGMCC3.15140</strain>
    </source>
</reference>
<dbReference type="Proteomes" id="UP000030651">
    <property type="component" value="Unassembled WGS sequence"/>
</dbReference>
<dbReference type="GeneID" id="19278193"/>
<evidence type="ECO:0000313" key="3">
    <source>
        <dbReference type="Proteomes" id="UP000030651"/>
    </source>
</evidence>
<feature type="region of interest" description="Disordered" evidence="1">
    <location>
        <begin position="85"/>
        <end position="135"/>
    </location>
</feature>
<evidence type="ECO:0000313" key="2">
    <source>
        <dbReference type="EMBL" id="ETS74696.1"/>
    </source>
</evidence>
<name>W3WPF4_PESFW</name>
<dbReference type="InParanoid" id="W3WPF4"/>
<dbReference type="KEGG" id="pfy:PFICI_13180"/>
<accession>W3WPF4</accession>